<dbReference type="PANTHER" id="PTHR46648">
    <property type="entry name" value="HIT FAMILY PROTEIN 1"/>
    <property type="match status" value="1"/>
</dbReference>
<dbReference type="Proteomes" id="UP001203512">
    <property type="component" value="Unassembled WGS sequence"/>
</dbReference>
<evidence type="ECO:0000313" key="2">
    <source>
        <dbReference type="EMBL" id="MCK0533584.1"/>
    </source>
</evidence>
<gene>
    <name evidence="2" type="ORF">MU848_18490</name>
</gene>
<reference evidence="2 3" key="1">
    <citation type="submission" date="2022-04" db="EMBL/GenBank/DDBJ databases">
        <authorList>
            <person name="Huq M.A."/>
        </authorList>
    </citation>
    <scope>NUCLEOTIDE SEQUENCE [LARGE SCALE GENOMIC DNA]</scope>
    <source>
        <strain evidence="2 3">MAH-33</strain>
    </source>
</reference>
<organism evidence="2 3">
    <name type="scientific">Sphingobium agri</name>
    <dbReference type="NCBI Taxonomy" id="2933566"/>
    <lineage>
        <taxon>Bacteria</taxon>
        <taxon>Pseudomonadati</taxon>
        <taxon>Pseudomonadota</taxon>
        <taxon>Alphaproteobacteria</taxon>
        <taxon>Sphingomonadales</taxon>
        <taxon>Sphingomonadaceae</taxon>
        <taxon>Sphingobium</taxon>
    </lineage>
</organism>
<dbReference type="EMBL" id="JALKHS010000021">
    <property type="protein sequence ID" value="MCK0533584.1"/>
    <property type="molecule type" value="Genomic_DNA"/>
</dbReference>
<dbReference type="InterPro" id="IPR001310">
    <property type="entry name" value="Histidine_triad_HIT"/>
</dbReference>
<accession>A0ABT0E2I4</accession>
<name>A0ABT0E2I4_9SPHN</name>
<keyword evidence="3" id="KW-1185">Reference proteome</keyword>
<dbReference type="PRINTS" id="PR00332">
    <property type="entry name" value="HISTRIAD"/>
</dbReference>
<dbReference type="Pfam" id="PF01230">
    <property type="entry name" value="HIT"/>
    <property type="match status" value="1"/>
</dbReference>
<comment type="caution">
    <text evidence="2">The sequence shown here is derived from an EMBL/GenBank/DDBJ whole genome shotgun (WGS) entry which is preliminary data.</text>
</comment>
<dbReference type="Gene3D" id="3.30.428.10">
    <property type="entry name" value="HIT-like"/>
    <property type="match status" value="1"/>
</dbReference>
<feature type="domain" description="HIT" evidence="1">
    <location>
        <begin position="19"/>
        <end position="114"/>
    </location>
</feature>
<protein>
    <submittedName>
        <fullName evidence="2">HIT family protein</fullName>
    </submittedName>
</protein>
<dbReference type="CDD" id="cd01277">
    <property type="entry name" value="HINT_subgroup"/>
    <property type="match status" value="1"/>
</dbReference>
<dbReference type="RefSeq" id="WP_247234790.1">
    <property type="nucleotide sequence ID" value="NZ_JALKHS010000021.1"/>
</dbReference>
<evidence type="ECO:0000313" key="3">
    <source>
        <dbReference type="Proteomes" id="UP001203512"/>
    </source>
</evidence>
<evidence type="ECO:0000259" key="1">
    <source>
        <dbReference type="Pfam" id="PF01230"/>
    </source>
</evidence>
<sequence length="146" mass="15867">MSLEGTYDEGNVFALILQGKIPSTKLYEDAHTYAFLDIQPQSKGHSLVISKWSKARNILEIEDEALAQVMATVKKVANATAKALKPDGIHVAQFNGAPAGQTVFHLHFHIVPRWQGGPMGFSAHAQGDFADPAALEALAEEIRAQF</sequence>
<dbReference type="InterPro" id="IPR036265">
    <property type="entry name" value="HIT-like_sf"/>
</dbReference>
<proteinExistence type="predicted"/>
<dbReference type="InterPro" id="IPR039384">
    <property type="entry name" value="HINT"/>
</dbReference>
<dbReference type="PANTHER" id="PTHR46648:SF1">
    <property type="entry name" value="ADENOSINE 5'-MONOPHOSPHORAMIDASE HNT1"/>
    <property type="match status" value="1"/>
</dbReference>
<dbReference type="InterPro" id="IPR011146">
    <property type="entry name" value="HIT-like"/>
</dbReference>
<dbReference type="SUPFAM" id="SSF54197">
    <property type="entry name" value="HIT-like"/>
    <property type="match status" value="1"/>
</dbReference>